<keyword evidence="1" id="KW-0863">Zinc-finger</keyword>
<feature type="domain" description="CCHC-type" evidence="3">
    <location>
        <begin position="299"/>
        <end position="313"/>
    </location>
</feature>
<reference evidence="4 5" key="1">
    <citation type="submission" date="2020-10" db="EMBL/GenBank/DDBJ databases">
        <title>Pygocentrus nattereri (red-bellied piranha) genome, fPygNat1, primary haplotype.</title>
        <authorList>
            <person name="Myers G."/>
            <person name="Meyer A."/>
            <person name="Karagic N."/>
            <person name="Pippel M."/>
            <person name="Winkler S."/>
            <person name="Tracey A."/>
            <person name="Wood J."/>
            <person name="Formenti G."/>
            <person name="Howe K."/>
            <person name="Fedrigo O."/>
            <person name="Jarvis E.D."/>
        </authorList>
    </citation>
    <scope>NUCLEOTIDE SEQUENCE [LARGE SCALE GENOMIC DNA]</scope>
</reference>
<dbReference type="InterPro" id="IPR021109">
    <property type="entry name" value="Peptidase_aspartic_dom_sf"/>
</dbReference>
<dbReference type="GeneTree" id="ENSGT00950000183173"/>
<name>A0AAR2LJQ2_PYGNA</name>
<dbReference type="PROSITE" id="PS50158">
    <property type="entry name" value="ZF_CCHC"/>
    <property type="match status" value="1"/>
</dbReference>
<dbReference type="GO" id="GO:0003676">
    <property type="term" value="F:nucleic acid binding"/>
    <property type="evidence" value="ECO:0007669"/>
    <property type="project" value="InterPro"/>
</dbReference>
<dbReference type="GO" id="GO:0008270">
    <property type="term" value="F:zinc ion binding"/>
    <property type="evidence" value="ECO:0007669"/>
    <property type="project" value="UniProtKB-KW"/>
</dbReference>
<evidence type="ECO:0000313" key="4">
    <source>
        <dbReference type="Ensembl" id="ENSPNAP00000074556.1"/>
    </source>
</evidence>
<dbReference type="InterPro" id="IPR032567">
    <property type="entry name" value="RTL1-rel"/>
</dbReference>
<reference evidence="4" key="3">
    <citation type="submission" date="2025-09" db="UniProtKB">
        <authorList>
            <consortium name="Ensembl"/>
        </authorList>
    </citation>
    <scope>IDENTIFICATION</scope>
</reference>
<proteinExistence type="predicted"/>
<dbReference type="Pfam" id="PF13650">
    <property type="entry name" value="Asp_protease_2"/>
    <property type="match status" value="1"/>
</dbReference>
<dbReference type="Gene3D" id="2.40.70.10">
    <property type="entry name" value="Acid Proteases"/>
    <property type="match status" value="1"/>
</dbReference>
<accession>A0AAR2LJQ2</accession>
<dbReference type="PANTHER" id="PTHR15503">
    <property type="entry name" value="LDOC1 RELATED"/>
    <property type="match status" value="1"/>
</dbReference>
<keyword evidence="1" id="KW-0479">Metal-binding</keyword>
<reference evidence="4" key="2">
    <citation type="submission" date="2025-08" db="UniProtKB">
        <authorList>
            <consortium name="Ensembl"/>
        </authorList>
    </citation>
    <scope>IDENTIFICATION</scope>
</reference>
<dbReference type="Pfam" id="PF16297">
    <property type="entry name" value="DUF4939"/>
    <property type="match status" value="1"/>
</dbReference>
<dbReference type="InterPro" id="IPR043502">
    <property type="entry name" value="DNA/RNA_pol_sf"/>
</dbReference>
<dbReference type="PANTHER" id="PTHR15503:SF22">
    <property type="entry name" value="TRANSPOSON TY3-I GAG POLYPROTEIN"/>
    <property type="match status" value="1"/>
</dbReference>
<evidence type="ECO:0000256" key="2">
    <source>
        <dbReference type="SAM" id="MobiDB-lite"/>
    </source>
</evidence>
<dbReference type="SUPFAM" id="SSF50630">
    <property type="entry name" value="Acid proteases"/>
    <property type="match status" value="1"/>
</dbReference>
<keyword evidence="5" id="KW-1185">Reference proteome</keyword>
<dbReference type="SUPFAM" id="SSF56672">
    <property type="entry name" value="DNA/RNA polymerases"/>
    <property type="match status" value="1"/>
</dbReference>
<evidence type="ECO:0000259" key="3">
    <source>
        <dbReference type="PROSITE" id="PS50158"/>
    </source>
</evidence>
<protein>
    <recommendedName>
        <fullName evidence="3">CCHC-type domain-containing protein</fullName>
    </recommendedName>
</protein>
<organism evidence="4 5">
    <name type="scientific">Pygocentrus nattereri</name>
    <name type="common">Red-bellied piranha</name>
    <dbReference type="NCBI Taxonomy" id="42514"/>
    <lineage>
        <taxon>Eukaryota</taxon>
        <taxon>Metazoa</taxon>
        <taxon>Chordata</taxon>
        <taxon>Craniata</taxon>
        <taxon>Vertebrata</taxon>
        <taxon>Euteleostomi</taxon>
        <taxon>Actinopterygii</taxon>
        <taxon>Neopterygii</taxon>
        <taxon>Teleostei</taxon>
        <taxon>Ostariophysi</taxon>
        <taxon>Characiformes</taxon>
        <taxon>Characoidei</taxon>
        <taxon>Pygocentrus</taxon>
    </lineage>
</organism>
<sequence length="640" mass="71224">MVDTPSTVCHCWPAPGPPRLLSYIETSPKMDPAGLEQRLTSQDQKLDELAQLVQGLLQQISTPAAPHGQDSYQAASPEPRGHPSHSSAFIAVPERYDGSPGMCNSFLMQCTLYITHNPSQFRLETDKVHFVISLLTGRAKEWATALWTVNSAILQSESRFLSQFKAVFDHSPTGKEVGSQICDLKQGTRSAADYALDFRTLAAGSGWGEPALKTMFMRGLREDVQAELVFRGPELTLNQAIEAAISLDTLLRGRRRLLRESLPPVFLGEPSPREAEPMQLGRTRLTPEEKQRRRREGLCLYCGQAGHLCSSCPTRPGQTRTAEVSVSFTDMLLNHMSIDVTCILAAETFSVSALVDSGAAGNFMDIALAEQLKIPLQPMNNQLRIKALDGRPLGTGTVTKQTPDIDLQVGLFHREKISFFLVDSPDHPIILGYTWLAKHDPVISWKHGEILKWSNYCQDHCLDLPCRATTIESPEEPDFSVIPDCYHDIMEVFSKERATQLPPHRPGDCSIDLLPNTTPPRGRVYPLSEPESQALETYIDEALAMGHIRPSKSPFAAGFFFVQKKDGGLRPCVDYRGLNAISVKNPYPLPLRLQPHTYKGGRRMENGICHHQRALRVPGHALWFIRISFRFPGVGHSFYG</sequence>
<dbReference type="Ensembl" id="ENSPNAT00000043915.1">
    <property type="protein sequence ID" value="ENSPNAP00000074556.1"/>
    <property type="gene ID" value="ENSPNAG00000032362.1"/>
</dbReference>
<feature type="region of interest" description="Disordered" evidence="2">
    <location>
        <begin position="64"/>
        <end position="86"/>
    </location>
</feature>
<dbReference type="CDD" id="cd00303">
    <property type="entry name" value="retropepsin_like"/>
    <property type="match status" value="1"/>
</dbReference>
<dbReference type="AlphaFoldDB" id="A0AAR2LJQ2"/>
<dbReference type="Proteomes" id="UP001501920">
    <property type="component" value="Chromosome 22"/>
</dbReference>
<evidence type="ECO:0000313" key="5">
    <source>
        <dbReference type="Proteomes" id="UP001501920"/>
    </source>
</evidence>
<evidence type="ECO:0000256" key="1">
    <source>
        <dbReference type="PROSITE-ProRule" id="PRU00047"/>
    </source>
</evidence>
<dbReference type="SUPFAM" id="SSF57756">
    <property type="entry name" value="Retrovirus zinc finger-like domains"/>
    <property type="match status" value="1"/>
</dbReference>
<dbReference type="InterPro" id="IPR036875">
    <property type="entry name" value="Znf_CCHC_sf"/>
</dbReference>
<keyword evidence="1" id="KW-0862">Zinc</keyword>
<dbReference type="Gene3D" id="3.10.10.10">
    <property type="entry name" value="HIV Type 1 Reverse Transcriptase, subunit A, domain 1"/>
    <property type="match status" value="1"/>
</dbReference>
<dbReference type="InterPro" id="IPR001878">
    <property type="entry name" value="Znf_CCHC"/>
</dbReference>
<dbReference type="InterPro" id="IPR032549">
    <property type="entry name" value="DUF4939"/>
</dbReference>